<proteinExistence type="predicted"/>
<name>A0AAD5XB29_9FUNG</name>
<comment type="caution">
    <text evidence="3">The sequence shown here is derived from an EMBL/GenBank/DDBJ whole genome shotgun (WGS) entry which is preliminary data.</text>
</comment>
<dbReference type="GO" id="GO:1990481">
    <property type="term" value="P:mRNA pseudouridine synthesis"/>
    <property type="evidence" value="ECO:0007669"/>
    <property type="project" value="TreeGrafter"/>
</dbReference>
<dbReference type="Gene3D" id="3.30.70.660">
    <property type="entry name" value="Pseudouridine synthase I, catalytic domain, C-terminal subdomain"/>
    <property type="match status" value="1"/>
</dbReference>
<organism evidence="3 4">
    <name type="scientific">Physocladia obscura</name>
    <dbReference type="NCBI Taxonomy" id="109957"/>
    <lineage>
        <taxon>Eukaryota</taxon>
        <taxon>Fungi</taxon>
        <taxon>Fungi incertae sedis</taxon>
        <taxon>Chytridiomycota</taxon>
        <taxon>Chytridiomycota incertae sedis</taxon>
        <taxon>Chytridiomycetes</taxon>
        <taxon>Chytridiales</taxon>
        <taxon>Chytriomycetaceae</taxon>
        <taxon>Physocladia</taxon>
    </lineage>
</organism>
<dbReference type="InterPro" id="IPR020103">
    <property type="entry name" value="PsdUridine_synth_cat_dom_sf"/>
</dbReference>
<dbReference type="GO" id="GO:0003723">
    <property type="term" value="F:RNA binding"/>
    <property type="evidence" value="ECO:0007669"/>
    <property type="project" value="InterPro"/>
</dbReference>
<dbReference type="PANTHER" id="PTHR11142">
    <property type="entry name" value="PSEUDOURIDYLATE SYNTHASE"/>
    <property type="match status" value="1"/>
</dbReference>
<protein>
    <submittedName>
        <fullName evidence="3">tRNA pseudouridine synthase 1</fullName>
    </submittedName>
</protein>
<evidence type="ECO:0000256" key="1">
    <source>
        <dbReference type="ARBA" id="ARBA00023235"/>
    </source>
</evidence>
<accession>A0AAD5XB29</accession>
<dbReference type="GO" id="GO:0009982">
    <property type="term" value="F:pseudouridine synthase activity"/>
    <property type="evidence" value="ECO:0007669"/>
    <property type="project" value="InterPro"/>
</dbReference>
<evidence type="ECO:0000313" key="3">
    <source>
        <dbReference type="EMBL" id="KAJ3112176.1"/>
    </source>
</evidence>
<evidence type="ECO:0000256" key="2">
    <source>
        <dbReference type="SAM" id="MobiDB-lite"/>
    </source>
</evidence>
<dbReference type="EMBL" id="JADGJH010001568">
    <property type="protein sequence ID" value="KAJ3112176.1"/>
    <property type="molecule type" value="Genomic_DNA"/>
</dbReference>
<sequence length="480" mass="53429">MGINVAILFGYNGTGFSGLERAKGENAVESIVLSALATLTGKASGSESMINISRAAATEESEHAARQLISLEIAADNIRIPTPEALNALLPEAIRVFKVVAPTAVGFSARRSCETRTYEYLIPTYAFMAPNPAAGYDYVASSVSKEDLDNMYPDADPEVDRSGEGSLFTTIRRLSRSRSRLRGRSSNRTSIQPETPQDPAPQEPQRSTPLNFFASLTRRRSTTAFKQPLISETNSAINLIHSGGSISSNSIIDDSPQFYDPIDLPYRGADVLRGYRMTEEQLDIVRSIIAIYRGTHNWHNYVPNADPDDQRCYMRIINIESGSPEIHNGMEWIRIKVQAKAMARFQFRRMIALLILVVRTNTPRSVIANSFGITKITIPEAPGGMQIFHQPLYAGYNSVAGPGAEINFDDEKGRVEAFRKQQIHDVVYAEERESLAFEDWLREIDRVAFLYKYFLNARGLIGTQTAFLRSGMDESSIYNS</sequence>
<evidence type="ECO:0000313" key="4">
    <source>
        <dbReference type="Proteomes" id="UP001211907"/>
    </source>
</evidence>
<feature type="compositionally biased region" description="Basic residues" evidence="2">
    <location>
        <begin position="176"/>
        <end position="185"/>
    </location>
</feature>
<dbReference type="InterPro" id="IPR001406">
    <property type="entry name" value="PsdUridine_synth_TruA"/>
</dbReference>
<keyword evidence="4" id="KW-1185">Reference proteome</keyword>
<dbReference type="AlphaFoldDB" id="A0AAD5XB29"/>
<dbReference type="GO" id="GO:0005634">
    <property type="term" value="C:nucleus"/>
    <property type="evidence" value="ECO:0007669"/>
    <property type="project" value="TreeGrafter"/>
</dbReference>
<keyword evidence="1" id="KW-0413">Isomerase</keyword>
<dbReference type="SUPFAM" id="SSF55120">
    <property type="entry name" value="Pseudouridine synthase"/>
    <property type="match status" value="1"/>
</dbReference>
<gene>
    <name evidence="3" type="primary">PUS1_2</name>
    <name evidence="3" type="ORF">HK100_002429</name>
</gene>
<dbReference type="Gene3D" id="3.30.70.580">
    <property type="entry name" value="Pseudouridine synthase I, catalytic domain, N-terminal subdomain"/>
    <property type="match status" value="1"/>
</dbReference>
<dbReference type="PANTHER" id="PTHR11142:SF4">
    <property type="entry name" value="PSEUDOURIDYLATE SYNTHASE 1 HOMOLOG"/>
    <property type="match status" value="1"/>
</dbReference>
<dbReference type="InterPro" id="IPR020095">
    <property type="entry name" value="PsdUridine_synth_TruA_C"/>
</dbReference>
<dbReference type="InterPro" id="IPR020094">
    <property type="entry name" value="TruA/RsuA/RluB/E/F_N"/>
</dbReference>
<feature type="region of interest" description="Disordered" evidence="2">
    <location>
        <begin position="176"/>
        <end position="208"/>
    </location>
</feature>
<dbReference type="GO" id="GO:0031119">
    <property type="term" value="P:tRNA pseudouridine synthesis"/>
    <property type="evidence" value="ECO:0007669"/>
    <property type="project" value="UniProtKB-ARBA"/>
</dbReference>
<dbReference type="Proteomes" id="UP001211907">
    <property type="component" value="Unassembled WGS sequence"/>
</dbReference>
<reference evidence="3" key="1">
    <citation type="submission" date="2020-05" db="EMBL/GenBank/DDBJ databases">
        <title>Phylogenomic resolution of chytrid fungi.</title>
        <authorList>
            <person name="Stajich J.E."/>
            <person name="Amses K."/>
            <person name="Simmons R."/>
            <person name="Seto K."/>
            <person name="Myers J."/>
            <person name="Bonds A."/>
            <person name="Quandt C.A."/>
            <person name="Barry K."/>
            <person name="Liu P."/>
            <person name="Grigoriev I."/>
            <person name="Longcore J.E."/>
            <person name="James T.Y."/>
        </authorList>
    </citation>
    <scope>NUCLEOTIDE SEQUENCE</scope>
    <source>
        <strain evidence="3">JEL0513</strain>
    </source>
</reference>
<dbReference type="FunFam" id="3.30.70.660:FF:000002">
    <property type="entry name" value="tRNA pseudouridine synthase"/>
    <property type="match status" value="1"/>
</dbReference>